<gene>
    <name evidence="2" type="ORF">NBO_701g0001</name>
</gene>
<keyword evidence="1" id="KW-0472">Membrane</keyword>
<dbReference type="HOGENOM" id="CLU_106820_0_0_1"/>
<feature type="transmembrane region" description="Helical" evidence="1">
    <location>
        <begin position="52"/>
        <end position="69"/>
    </location>
</feature>
<keyword evidence="1" id="KW-1133">Transmembrane helix</keyword>
<evidence type="ECO:0000256" key="1">
    <source>
        <dbReference type="SAM" id="Phobius"/>
    </source>
</evidence>
<evidence type="ECO:0000313" key="2">
    <source>
        <dbReference type="EMBL" id="EOB11872.1"/>
    </source>
</evidence>
<keyword evidence="3" id="KW-1185">Reference proteome</keyword>
<name>R0KNX8_NOSB1</name>
<feature type="transmembrane region" description="Helical" evidence="1">
    <location>
        <begin position="169"/>
        <end position="188"/>
    </location>
</feature>
<accession>R0KNX8</accession>
<sequence>MIFIERIRFGASLLFPLAYFAIPETRIPLILNVFYSAYASYFVFKAKFLGDLAAIGICHFLYFLMFYLIKTPYIKINKIKDVKSLISNMIVRNEYKLEMFCLTCLNKTSGDEKHVDEFNKCISGFVFDCPLLHRPITSKNGGSFVLYSLFLVILYVFAISMNFDYKNYFFYEFLICLFLAIFDFVKFFRAIKARNIELEGERYNSNSANMLLINLPNAVNVMNIR</sequence>
<dbReference type="VEuPathDB" id="MicrosporidiaDB:NBO_701g0001"/>
<dbReference type="PROSITE" id="PS50216">
    <property type="entry name" value="DHHC"/>
    <property type="match status" value="1"/>
</dbReference>
<keyword evidence="1" id="KW-0812">Transmembrane</keyword>
<reference evidence="2 3" key="1">
    <citation type="journal article" date="2013" name="BMC Genomics">
        <title>Comparative genomics of parasitic silkworm microsporidia reveal an association between genome expansion and host adaptation.</title>
        <authorList>
            <person name="Pan G."/>
            <person name="Xu J."/>
            <person name="Li T."/>
            <person name="Xia Q."/>
            <person name="Liu S.L."/>
            <person name="Zhang G."/>
            <person name="Li S."/>
            <person name="Li C."/>
            <person name="Liu H."/>
            <person name="Yang L."/>
            <person name="Liu T."/>
            <person name="Zhang X."/>
            <person name="Wu Z."/>
            <person name="Fan W."/>
            <person name="Dang X."/>
            <person name="Xiang H."/>
            <person name="Tao M."/>
            <person name="Li Y."/>
            <person name="Hu J."/>
            <person name="Li Z."/>
            <person name="Lin L."/>
            <person name="Luo J."/>
            <person name="Geng L."/>
            <person name="Wang L."/>
            <person name="Long M."/>
            <person name="Wan Y."/>
            <person name="He N."/>
            <person name="Zhang Z."/>
            <person name="Lu C."/>
            <person name="Keeling P.J."/>
            <person name="Wang J."/>
            <person name="Xiang Z."/>
            <person name="Zhou Z."/>
        </authorList>
    </citation>
    <scope>NUCLEOTIDE SEQUENCE [LARGE SCALE GENOMIC DNA]</scope>
    <source>
        <strain evidence="3">CQ1 / CVCC 102059</strain>
    </source>
</reference>
<dbReference type="AlphaFoldDB" id="R0KNX8"/>
<dbReference type="Proteomes" id="UP000016927">
    <property type="component" value="Unassembled WGS sequence"/>
</dbReference>
<evidence type="ECO:0000313" key="3">
    <source>
        <dbReference type="Proteomes" id="UP000016927"/>
    </source>
</evidence>
<organism evidence="2 3">
    <name type="scientific">Nosema bombycis (strain CQ1 / CVCC 102059)</name>
    <name type="common">Microsporidian parasite</name>
    <name type="synonym">Pebrine of silkworm</name>
    <dbReference type="NCBI Taxonomy" id="578461"/>
    <lineage>
        <taxon>Eukaryota</taxon>
        <taxon>Fungi</taxon>
        <taxon>Fungi incertae sedis</taxon>
        <taxon>Microsporidia</taxon>
        <taxon>Nosematidae</taxon>
        <taxon>Nosema</taxon>
    </lineage>
</organism>
<feature type="transmembrane region" description="Helical" evidence="1">
    <location>
        <begin position="144"/>
        <end position="163"/>
    </location>
</feature>
<dbReference type="EMBL" id="KB909608">
    <property type="protein sequence ID" value="EOB11872.1"/>
    <property type="molecule type" value="Genomic_DNA"/>
</dbReference>
<proteinExistence type="predicted"/>
<dbReference type="OrthoDB" id="6781668at2759"/>
<protein>
    <submittedName>
        <fullName evidence="2">Ankyrin repeat-containing protein</fullName>
    </submittedName>
</protein>